<protein>
    <submittedName>
        <fullName evidence="3">Molybdopterin-guanine dinucleotide biosynthesis protein A</fullName>
    </submittedName>
</protein>
<organism evidence="3 4">
    <name type="scientific">Corynebacterium bovis</name>
    <dbReference type="NCBI Taxonomy" id="36808"/>
    <lineage>
        <taxon>Bacteria</taxon>
        <taxon>Bacillati</taxon>
        <taxon>Actinomycetota</taxon>
        <taxon>Actinomycetes</taxon>
        <taxon>Mycobacteriales</taxon>
        <taxon>Corynebacteriaceae</taxon>
        <taxon>Corynebacterium</taxon>
    </lineage>
</organism>
<feature type="domain" description="MobA-like NTP transferase" evidence="2">
    <location>
        <begin position="9"/>
        <end position="93"/>
    </location>
</feature>
<dbReference type="EMBL" id="PQNQ01000011">
    <property type="protein sequence ID" value="RRQ04150.1"/>
    <property type="molecule type" value="Genomic_DNA"/>
</dbReference>
<dbReference type="InterPro" id="IPR029044">
    <property type="entry name" value="Nucleotide-diphossugar_trans"/>
</dbReference>
<dbReference type="SUPFAM" id="SSF53448">
    <property type="entry name" value="Nucleotide-diphospho-sugar transferases"/>
    <property type="match status" value="1"/>
</dbReference>
<evidence type="ECO:0000313" key="3">
    <source>
        <dbReference type="EMBL" id="RRQ04150.1"/>
    </source>
</evidence>
<proteinExistence type="predicted"/>
<comment type="caution">
    <text evidence="3">The sequence shown here is derived from an EMBL/GenBank/DDBJ whole genome shotgun (WGS) entry which is preliminary data.</text>
</comment>
<evidence type="ECO:0000256" key="1">
    <source>
        <dbReference type="SAM" id="MobiDB-lite"/>
    </source>
</evidence>
<feature type="region of interest" description="Disordered" evidence="1">
    <location>
        <begin position="16"/>
        <end position="38"/>
    </location>
</feature>
<accession>A0A3R8R5E5</accession>
<gene>
    <name evidence="3" type="ORF">CXF42_05420</name>
</gene>
<dbReference type="InterPro" id="IPR025877">
    <property type="entry name" value="MobA-like_NTP_Trfase"/>
</dbReference>
<evidence type="ECO:0000259" key="2">
    <source>
        <dbReference type="Pfam" id="PF12804"/>
    </source>
</evidence>
<dbReference type="GO" id="GO:0016779">
    <property type="term" value="F:nucleotidyltransferase activity"/>
    <property type="evidence" value="ECO:0007669"/>
    <property type="project" value="UniProtKB-ARBA"/>
</dbReference>
<evidence type="ECO:0000313" key="4">
    <source>
        <dbReference type="Proteomes" id="UP000278422"/>
    </source>
</evidence>
<dbReference type="AlphaFoldDB" id="A0A3R8R5E5"/>
<dbReference type="Pfam" id="PF12804">
    <property type="entry name" value="NTP_transf_3"/>
    <property type="match status" value="1"/>
</dbReference>
<reference evidence="3 4" key="1">
    <citation type="submission" date="2018-01" db="EMBL/GenBank/DDBJ databases">
        <title>Twenty Corynebacterium bovis Genomes.</title>
        <authorList>
            <person name="Gulvik C.A."/>
        </authorList>
    </citation>
    <scope>NUCLEOTIDE SEQUENCE [LARGE SCALE GENOMIC DNA]</scope>
    <source>
        <strain evidence="3 4">16-2004</strain>
    </source>
</reference>
<dbReference type="Gene3D" id="3.90.550.10">
    <property type="entry name" value="Spore Coat Polysaccharide Biosynthesis Protein SpsA, Chain A"/>
    <property type="match status" value="1"/>
</dbReference>
<dbReference type="RefSeq" id="WP_185739251.1">
    <property type="nucleotide sequence ID" value="NZ_PQNQ01000011.1"/>
</dbReference>
<keyword evidence="4" id="KW-1185">Reference proteome</keyword>
<name>A0A3R8R5E5_9CORY</name>
<sequence>MSAPVVHTVVVAGGAGRRLTASAPDPATLPPKPLLSDGAGRRLIDRALAAAPRGGSVVVVGPPMPLPPHVHRVREDPPLSGPAAALAAGVAALGGG</sequence>
<feature type="non-terminal residue" evidence="3">
    <location>
        <position position="96"/>
    </location>
</feature>
<dbReference type="Proteomes" id="UP000278422">
    <property type="component" value="Unassembled WGS sequence"/>
</dbReference>